<keyword evidence="2" id="KW-1185">Reference proteome</keyword>
<evidence type="ECO:0000313" key="1">
    <source>
        <dbReference type="EMBL" id="CAI9722978.1"/>
    </source>
</evidence>
<name>A0AA36F5D1_OCTVU</name>
<organism evidence="1 2">
    <name type="scientific">Octopus vulgaris</name>
    <name type="common">Common octopus</name>
    <dbReference type="NCBI Taxonomy" id="6645"/>
    <lineage>
        <taxon>Eukaryota</taxon>
        <taxon>Metazoa</taxon>
        <taxon>Spiralia</taxon>
        <taxon>Lophotrochozoa</taxon>
        <taxon>Mollusca</taxon>
        <taxon>Cephalopoda</taxon>
        <taxon>Coleoidea</taxon>
        <taxon>Octopodiformes</taxon>
        <taxon>Octopoda</taxon>
        <taxon>Incirrata</taxon>
        <taxon>Octopodidae</taxon>
        <taxon>Octopus</taxon>
    </lineage>
</organism>
<protein>
    <submittedName>
        <fullName evidence="1">Uncharacterized protein</fullName>
    </submittedName>
</protein>
<dbReference type="Proteomes" id="UP001162480">
    <property type="component" value="Chromosome 5"/>
</dbReference>
<accession>A0AA36F5D1</accession>
<dbReference type="EMBL" id="OX597818">
    <property type="protein sequence ID" value="CAI9722978.1"/>
    <property type="molecule type" value="Genomic_DNA"/>
</dbReference>
<reference evidence="1" key="1">
    <citation type="submission" date="2023-08" db="EMBL/GenBank/DDBJ databases">
        <authorList>
            <person name="Alioto T."/>
            <person name="Alioto T."/>
            <person name="Gomez Garrido J."/>
        </authorList>
    </citation>
    <scope>NUCLEOTIDE SEQUENCE</scope>
</reference>
<gene>
    <name evidence="1" type="ORF">OCTVUL_1B026808</name>
</gene>
<evidence type="ECO:0000313" key="2">
    <source>
        <dbReference type="Proteomes" id="UP001162480"/>
    </source>
</evidence>
<proteinExistence type="predicted"/>
<dbReference type="AlphaFoldDB" id="A0AA36F5D1"/>
<sequence>MIVVIRIPEESTETYEINRVNPIKIQCFDENIGNMELYIFNESTSEIVKVIVSKYARELMVSFWKQPYILYKEIFDFGKILKSEH</sequence>